<dbReference type="GO" id="GO:0016787">
    <property type="term" value="F:hydrolase activity"/>
    <property type="evidence" value="ECO:0007669"/>
    <property type="project" value="UniProtKB-KW"/>
</dbReference>
<comment type="caution">
    <text evidence="3">The sequence shown here is derived from an EMBL/GenBank/DDBJ whole genome shotgun (WGS) entry which is preliminary data.</text>
</comment>
<dbReference type="Gene3D" id="3.40.50.1820">
    <property type="entry name" value="alpha/beta hydrolase"/>
    <property type="match status" value="1"/>
</dbReference>
<dbReference type="SUPFAM" id="SSF53474">
    <property type="entry name" value="alpha/beta-Hydrolases"/>
    <property type="match status" value="1"/>
</dbReference>
<reference evidence="3 4" key="1">
    <citation type="submission" date="2024-09" db="EMBL/GenBank/DDBJ databases">
        <authorList>
            <person name="Sun Q."/>
            <person name="Mori K."/>
        </authorList>
    </citation>
    <scope>NUCLEOTIDE SEQUENCE [LARGE SCALE GENOMIC DNA]</scope>
    <source>
        <strain evidence="3 4">JCM 1342</strain>
    </source>
</reference>
<dbReference type="Pfam" id="PF12146">
    <property type="entry name" value="Hydrolase_4"/>
    <property type="match status" value="1"/>
</dbReference>
<dbReference type="InterPro" id="IPR022742">
    <property type="entry name" value="Hydrolase_4"/>
</dbReference>
<evidence type="ECO:0000313" key="3">
    <source>
        <dbReference type="EMBL" id="MFB9646600.1"/>
    </source>
</evidence>
<dbReference type="RefSeq" id="WP_344715507.1">
    <property type="nucleotide sequence ID" value="NZ_BAAAWH010000001.1"/>
</dbReference>
<keyword evidence="4" id="KW-1185">Reference proteome</keyword>
<name>A0ABV5T206_9MICO</name>
<protein>
    <submittedName>
        <fullName evidence="3">Alpha/beta hydrolase</fullName>
    </submittedName>
</protein>
<dbReference type="EMBL" id="JBHMBE010000004">
    <property type="protein sequence ID" value="MFB9646600.1"/>
    <property type="molecule type" value="Genomic_DNA"/>
</dbReference>
<dbReference type="InterPro" id="IPR029058">
    <property type="entry name" value="AB_hydrolase_fold"/>
</dbReference>
<gene>
    <name evidence="3" type="ORF">ACFFPJ_12435</name>
</gene>
<keyword evidence="3" id="KW-0378">Hydrolase</keyword>
<organism evidence="3 4">
    <name type="scientific">Microbacterium terregens</name>
    <dbReference type="NCBI Taxonomy" id="69363"/>
    <lineage>
        <taxon>Bacteria</taxon>
        <taxon>Bacillati</taxon>
        <taxon>Actinomycetota</taxon>
        <taxon>Actinomycetes</taxon>
        <taxon>Micrococcales</taxon>
        <taxon>Microbacteriaceae</taxon>
        <taxon>Microbacterium</taxon>
    </lineage>
</organism>
<feature type="region of interest" description="Disordered" evidence="1">
    <location>
        <begin position="1"/>
        <end position="23"/>
    </location>
</feature>
<evidence type="ECO:0000256" key="1">
    <source>
        <dbReference type="SAM" id="MobiDB-lite"/>
    </source>
</evidence>
<accession>A0ABV5T206</accession>
<sequence length="316" mass="33043">MNKRDFDIETPPARSRMKPPAASGTRTIRYGLACITAALAIATAGCTSARAHDPSPSPSITVEGNAADDAVAPIPGNPPVDYPPSWPHQSTITADGYLVNDCVPQELRSNVTSLTTSDGVHLSALVLGEGPRGVLLSHEQGYHICSFVPLAQRLAHTGYQVILPEYRNHGASEQSPDNDNIDRDGAAALAELHRRGAERVFIGGASCGGSVSAILAAAEPQITGLLVMSSPAQCGPLDAEAAISSVTAPTLMIVSPGDMEGALEREVRALYAASGAPEKELLIDESGYHGTDLFREAATGDQLLASVFEFITSTFD</sequence>
<dbReference type="Proteomes" id="UP001589611">
    <property type="component" value="Unassembled WGS sequence"/>
</dbReference>
<feature type="domain" description="Serine aminopeptidase S33" evidence="2">
    <location>
        <begin position="134"/>
        <end position="232"/>
    </location>
</feature>
<proteinExistence type="predicted"/>
<evidence type="ECO:0000259" key="2">
    <source>
        <dbReference type="Pfam" id="PF12146"/>
    </source>
</evidence>
<evidence type="ECO:0000313" key="4">
    <source>
        <dbReference type="Proteomes" id="UP001589611"/>
    </source>
</evidence>